<dbReference type="GO" id="GO:0043001">
    <property type="term" value="P:Golgi to plasma membrane protein transport"/>
    <property type="evidence" value="ECO:0007669"/>
    <property type="project" value="TreeGrafter"/>
</dbReference>
<gene>
    <name evidence="6" type="primary">sau</name>
    <name evidence="6" type="ORF">TNIN_101411</name>
</gene>
<name>A0A8X6MA89_9ARAC</name>
<dbReference type="InterPro" id="IPR008628">
    <property type="entry name" value="GPP34-like"/>
</dbReference>
<sequence>MNRTEGLVLRKNAVALNTERSNNIDDELEKHHLDEQEEEDVDSKETRLTLMEEVLLLGLKDKEGYTSFWNDSISSGLRGCILVELALRGRIELEKAGMRRRSLLMRKVLIKNDSPTGDVLLDEALKHIKETEPPETLQSWIDYLSGN</sequence>
<evidence type="ECO:0000313" key="7">
    <source>
        <dbReference type="Proteomes" id="UP000886998"/>
    </source>
</evidence>
<dbReference type="PANTHER" id="PTHR12704:SF2">
    <property type="entry name" value="GOLGI PHOSPHOPROTEIN 3 HOMOLOG SAURON"/>
    <property type="match status" value="1"/>
</dbReference>
<evidence type="ECO:0000313" key="6">
    <source>
        <dbReference type="EMBL" id="GFS34414.1"/>
    </source>
</evidence>
<comment type="caution">
    <text evidence="6">The sequence shown here is derived from an EMBL/GenBank/DDBJ whole genome shotgun (WGS) entry which is preliminary data.</text>
</comment>
<evidence type="ECO:0000256" key="4">
    <source>
        <dbReference type="ARBA" id="ARBA00023121"/>
    </source>
</evidence>
<comment type="similarity">
    <text evidence="2">Belongs to the GOLPH3/VPS74 family.</text>
</comment>
<accession>A0A8X6MA89</accession>
<keyword evidence="4" id="KW-0446">Lipid-binding</keyword>
<dbReference type="Proteomes" id="UP000886998">
    <property type="component" value="Unassembled WGS sequence"/>
</dbReference>
<protein>
    <submittedName>
        <fullName evidence="6">Golgi phosphoprotein 3 homolog sauron</fullName>
    </submittedName>
</protein>
<dbReference type="AlphaFoldDB" id="A0A8X6MA89"/>
<dbReference type="GO" id="GO:0005802">
    <property type="term" value="C:trans-Golgi network"/>
    <property type="evidence" value="ECO:0007669"/>
    <property type="project" value="TreeGrafter"/>
</dbReference>
<organism evidence="6 7">
    <name type="scientific">Trichonephila inaurata madagascariensis</name>
    <dbReference type="NCBI Taxonomy" id="2747483"/>
    <lineage>
        <taxon>Eukaryota</taxon>
        <taxon>Metazoa</taxon>
        <taxon>Ecdysozoa</taxon>
        <taxon>Arthropoda</taxon>
        <taxon>Chelicerata</taxon>
        <taxon>Arachnida</taxon>
        <taxon>Araneae</taxon>
        <taxon>Araneomorphae</taxon>
        <taxon>Entelegynae</taxon>
        <taxon>Araneoidea</taxon>
        <taxon>Nephilidae</taxon>
        <taxon>Trichonephila</taxon>
        <taxon>Trichonephila inaurata</taxon>
    </lineage>
</organism>
<evidence type="ECO:0000256" key="5">
    <source>
        <dbReference type="ARBA" id="ARBA00023136"/>
    </source>
</evidence>
<dbReference type="GO" id="GO:0000139">
    <property type="term" value="C:Golgi membrane"/>
    <property type="evidence" value="ECO:0007669"/>
    <property type="project" value="UniProtKB-SubCell"/>
</dbReference>
<dbReference type="EMBL" id="BMAV01024591">
    <property type="protein sequence ID" value="GFS34414.1"/>
    <property type="molecule type" value="Genomic_DNA"/>
</dbReference>
<dbReference type="InterPro" id="IPR038261">
    <property type="entry name" value="GPP34-like_sf"/>
</dbReference>
<dbReference type="GO" id="GO:0005829">
    <property type="term" value="C:cytosol"/>
    <property type="evidence" value="ECO:0007669"/>
    <property type="project" value="TreeGrafter"/>
</dbReference>
<evidence type="ECO:0000256" key="1">
    <source>
        <dbReference type="ARBA" id="ARBA00004255"/>
    </source>
</evidence>
<dbReference type="GO" id="GO:0048194">
    <property type="term" value="P:Golgi vesicle budding"/>
    <property type="evidence" value="ECO:0007669"/>
    <property type="project" value="TreeGrafter"/>
</dbReference>
<dbReference type="Pfam" id="PF05719">
    <property type="entry name" value="GPP34"/>
    <property type="match status" value="1"/>
</dbReference>
<evidence type="ECO:0000256" key="2">
    <source>
        <dbReference type="ARBA" id="ARBA00007284"/>
    </source>
</evidence>
<dbReference type="OrthoDB" id="2189106at2759"/>
<dbReference type="GO" id="GO:0006890">
    <property type="term" value="P:retrograde vesicle-mediated transport, Golgi to endoplasmic reticulum"/>
    <property type="evidence" value="ECO:0007669"/>
    <property type="project" value="TreeGrafter"/>
</dbReference>
<dbReference type="GO" id="GO:0070273">
    <property type="term" value="F:phosphatidylinositol-4-phosphate binding"/>
    <property type="evidence" value="ECO:0007669"/>
    <property type="project" value="InterPro"/>
</dbReference>
<reference evidence="6" key="1">
    <citation type="submission" date="2020-08" db="EMBL/GenBank/DDBJ databases">
        <title>Multicomponent nature underlies the extraordinary mechanical properties of spider dragline silk.</title>
        <authorList>
            <person name="Kono N."/>
            <person name="Nakamura H."/>
            <person name="Mori M."/>
            <person name="Yoshida Y."/>
            <person name="Ohtoshi R."/>
            <person name="Malay A.D."/>
            <person name="Moran D.A.P."/>
            <person name="Tomita M."/>
            <person name="Numata K."/>
            <person name="Arakawa K."/>
        </authorList>
    </citation>
    <scope>NUCLEOTIDE SEQUENCE</scope>
</reference>
<dbReference type="Gene3D" id="1.10.3630.10">
    <property type="entry name" value="yeast vps74-n-term truncation variant domain like"/>
    <property type="match status" value="1"/>
</dbReference>
<dbReference type="FunFam" id="1.10.3630.10:FF:000005">
    <property type="entry name" value="Uncharacterized protein"/>
    <property type="match status" value="1"/>
</dbReference>
<proteinExistence type="inferred from homology"/>
<keyword evidence="7" id="KW-1185">Reference proteome</keyword>
<comment type="subcellular location">
    <subcellularLocation>
        <location evidence="1">Golgi apparatus membrane</location>
        <topology evidence="1">Peripheral membrane protein</topology>
        <orientation evidence="1">Cytoplasmic side</orientation>
    </subcellularLocation>
</comment>
<keyword evidence="3" id="KW-0333">Golgi apparatus</keyword>
<keyword evidence="5" id="KW-0472">Membrane</keyword>
<dbReference type="GO" id="GO:0007030">
    <property type="term" value="P:Golgi organization"/>
    <property type="evidence" value="ECO:0007669"/>
    <property type="project" value="TreeGrafter"/>
</dbReference>
<evidence type="ECO:0000256" key="3">
    <source>
        <dbReference type="ARBA" id="ARBA00023034"/>
    </source>
</evidence>
<dbReference type="PANTHER" id="PTHR12704">
    <property type="entry name" value="TRANS-GOLGI PROTEIN GMX33"/>
    <property type="match status" value="1"/>
</dbReference>
<dbReference type="GO" id="GO:0031985">
    <property type="term" value="C:Golgi cisterna"/>
    <property type="evidence" value="ECO:0007669"/>
    <property type="project" value="TreeGrafter"/>
</dbReference>